<dbReference type="RefSeq" id="WP_167184928.1">
    <property type="nucleotide sequence ID" value="NZ_JAASQL010000001.1"/>
</dbReference>
<dbReference type="Gene3D" id="3.90.930.1">
    <property type="match status" value="1"/>
</dbReference>
<evidence type="ECO:0000313" key="2">
    <source>
        <dbReference type="Proteomes" id="UP000745859"/>
    </source>
</evidence>
<dbReference type="SUPFAM" id="SSF82185">
    <property type="entry name" value="Histone H3 K4-specific methyltransferase SET7/9 N-terminal domain"/>
    <property type="match status" value="1"/>
</dbReference>
<accession>A0ABX0UC23</accession>
<comment type="caution">
    <text evidence="1">The sequence shown here is derived from an EMBL/GenBank/DDBJ whole genome shotgun (WGS) entry which is preliminary data.</text>
</comment>
<dbReference type="Proteomes" id="UP000745859">
    <property type="component" value="Unassembled WGS sequence"/>
</dbReference>
<organism evidence="1 2">
    <name type="scientific">Wenyingzhuangia heitensis</name>
    <dbReference type="NCBI Taxonomy" id="1487859"/>
    <lineage>
        <taxon>Bacteria</taxon>
        <taxon>Pseudomonadati</taxon>
        <taxon>Bacteroidota</taxon>
        <taxon>Flavobacteriia</taxon>
        <taxon>Flavobacteriales</taxon>
        <taxon>Flavobacteriaceae</taxon>
        <taxon>Wenyingzhuangia</taxon>
    </lineage>
</organism>
<proteinExistence type="predicted"/>
<protein>
    <submittedName>
        <fullName evidence="1">Antitoxin component YwqK of YwqJK toxin-antitoxin module</fullName>
    </submittedName>
</protein>
<sequence>MKTTLLILSLFVGLVTYGQKDNVKVQKQGDLYEVTLFHENGLVSQTGFITADKKLHGTWKSFDNKGQKVSMGHYENGKKAGRWFFWKNNTEALTQVDFGSDYRIASVYEWKGNSQLADNESED</sequence>
<evidence type="ECO:0000313" key="1">
    <source>
        <dbReference type="EMBL" id="NIJ44612.1"/>
    </source>
</evidence>
<reference evidence="1 2" key="1">
    <citation type="submission" date="2020-03" db="EMBL/GenBank/DDBJ databases">
        <title>Genomic Encyclopedia of Type Strains, Phase IV (KMG-IV): sequencing the most valuable type-strain genomes for metagenomic binning, comparative biology and taxonomic classification.</title>
        <authorList>
            <person name="Goeker M."/>
        </authorList>
    </citation>
    <scope>NUCLEOTIDE SEQUENCE [LARGE SCALE GENOMIC DNA]</scope>
    <source>
        <strain evidence="1 2">DSM 101599</strain>
    </source>
</reference>
<dbReference type="EMBL" id="JAASQL010000001">
    <property type="protein sequence ID" value="NIJ44612.1"/>
    <property type="molecule type" value="Genomic_DNA"/>
</dbReference>
<gene>
    <name evidence="1" type="ORF">FHR24_001051</name>
</gene>
<keyword evidence="2" id="KW-1185">Reference proteome</keyword>
<name>A0ABX0UC23_9FLAO</name>